<dbReference type="Proteomes" id="UP001158986">
    <property type="component" value="Unassembled WGS sequence"/>
</dbReference>
<keyword evidence="1" id="KW-0472">Membrane</keyword>
<feature type="transmembrane region" description="Helical" evidence="1">
    <location>
        <begin position="185"/>
        <end position="206"/>
    </location>
</feature>
<evidence type="ECO:0000256" key="1">
    <source>
        <dbReference type="SAM" id="Phobius"/>
    </source>
</evidence>
<evidence type="ECO:0008006" key="4">
    <source>
        <dbReference type="Google" id="ProtNLM"/>
    </source>
</evidence>
<sequence>MMTFLRDIAGTVSTLSLAVVVAYYTNLQLYAVVCMGIQWISALYAIPKQDEHYFDLTGSITEDKRFKEIRENPLQFLGVWNIQGLWVLLTLLPVLLTLSHGTSNSQVSLLDAFGVFLWIVGYVLEVTADYQKMQFRRNKSNMGQFIQGGLWYYSRHPNYCGEIMIWIGVFCVSVHTLPTTSLQCWAAVSPMFVAFLLLFVSGVPLLESQAEDRWGKTTAWQEYKAQTSVLLPMPKHKIKTK</sequence>
<feature type="transmembrane region" description="Helical" evidence="1">
    <location>
        <begin position="159"/>
        <end position="179"/>
    </location>
</feature>
<evidence type="ECO:0000313" key="2">
    <source>
        <dbReference type="EMBL" id="CAH0516527.1"/>
    </source>
</evidence>
<keyword evidence="3" id="KW-1185">Reference proteome</keyword>
<dbReference type="PROSITE" id="PS50244">
    <property type="entry name" value="S5A_REDUCTASE"/>
    <property type="match status" value="1"/>
</dbReference>
<comment type="caution">
    <text evidence="2">The sequence shown here is derived from an EMBL/GenBank/DDBJ whole genome shotgun (WGS) entry which is preliminary data.</text>
</comment>
<name>A0ABN8CTR0_9STRA</name>
<feature type="transmembrane region" description="Helical" evidence="1">
    <location>
        <begin position="108"/>
        <end position="128"/>
    </location>
</feature>
<organism evidence="2 3">
    <name type="scientific">Peronospora belbahrii</name>
    <dbReference type="NCBI Taxonomy" id="622444"/>
    <lineage>
        <taxon>Eukaryota</taxon>
        <taxon>Sar</taxon>
        <taxon>Stramenopiles</taxon>
        <taxon>Oomycota</taxon>
        <taxon>Peronosporomycetes</taxon>
        <taxon>Peronosporales</taxon>
        <taxon>Peronosporaceae</taxon>
        <taxon>Peronospora</taxon>
    </lineage>
</organism>
<gene>
    <name evidence="2" type="ORF">PBS001_LOCUS3190</name>
</gene>
<dbReference type="Pfam" id="PF06966">
    <property type="entry name" value="DUF1295"/>
    <property type="match status" value="1"/>
</dbReference>
<protein>
    <recommendedName>
        <fullName evidence="4">Steroid 5-alpha reductase C-terminal domain-containing protein</fullName>
    </recommendedName>
</protein>
<dbReference type="InterPro" id="IPR010721">
    <property type="entry name" value="UstE-like"/>
</dbReference>
<keyword evidence="1" id="KW-0812">Transmembrane</keyword>
<proteinExistence type="predicted"/>
<dbReference type="Gene3D" id="1.20.120.1630">
    <property type="match status" value="1"/>
</dbReference>
<feature type="transmembrane region" description="Helical" evidence="1">
    <location>
        <begin position="74"/>
        <end position="96"/>
    </location>
</feature>
<reference evidence="2 3" key="1">
    <citation type="submission" date="2021-11" db="EMBL/GenBank/DDBJ databases">
        <authorList>
            <person name="Islam A."/>
            <person name="Islam S."/>
            <person name="Flora M.S."/>
            <person name="Rahman M."/>
            <person name="Ziaur R.M."/>
            <person name="Epstein J.H."/>
            <person name="Hassan M."/>
            <person name="Klassen M."/>
            <person name="Woodard K."/>
            <person name="Webb A."/>
            <person name="Webby R.J."/>
            <person name="El Zowalaty M.E."/>
        </authorList>
    </citation>
    <scope>NUCLEOTIDE SEQUENCE [LARGE SCALE GENOMIC DNA]</scope>
    <source>
        <strain evidence="2">Pbs1</strain>
    </source>
</reference>
<keyword evidence="1" id="KW-1133">Transmembrane helix</keyword>
<dbReference type="EMBL" id="CAKLCB010000175">
    <property type="protein sequence ID" value="CAH0516527.1"/>
    <property type="molecule type" value="Genomic_DNA"/>
</dbReference>
<accession>A0ABN8CTR0</accession>
<dbReference type="PANTHER" id="PTHR32251">
    <property type="entry name" value="3-OXO-5-ALPHA-STEROID 4-DEHYDROGENASE"/>
    <property type="match status" value="1"/>
</dbReference>
<dbReference type="PANTHER" id="PTHR32251:SF17">
    <property type="entry name" value="STEROID 5-ALPHA REDUCTASE C-TERMINAL DOMAIN-CONTAINING PROTEIN"/>
    <property type="match status" value="1"/>
</dbReference>
<evidence type="ECO:0000313" key="3">
    <source>
        <dbReference type="Proteomes" id="UP001158986"/>
    </source>
</evidence>